<dbReference type="Proteomes" id="UP000251576">
    <property type="component" value="Unassembled WGS sequence"/>
</dbReference>
<sequence length="211" mass="23688">MTIDTDDFDPVDVDVDVEVAEALEKHMAQLRDLEAYWPYSTTAVIDCFFDQATRATHAELWLAACTTFLNGIETSLRVTLELMESQAHSQPAATLVDLSDMATLSNALMRRAHMAGMPVTLLAFPEEQDLLTKIAEGAPKRPYAEIVRVRHNLCHGNILEHIITVSDDLGEPVRLFTPECMRVLAETMSAISKQWVAGMHQYWRDNNLSMP</sequence>
<reference evidence="1 2" key="1">
    <citation type="submission" date="2018-06" db="EMBL/GenBank/DDBJ databases">
        <title>ACT-28, a chromosomally-encoded AmpC with carbapenemase activity from Enterobacter kobei.</title>
        <authorList>
            <person name="Jousset A.B."/>
            <person name="Oueslati S."/>
            <person name="Bernabeu S."/>
            <person name="Takissian J."/>
            <person name="Creton E."/>
            <person name="Vogel A."/>
            <person name="Cotellon G."/>
            <person name="Bonnin R.A."/>
            <person name="Dortet L."/>
            <person name="Naas T."/>
        </authorList>
    </citation>
    <scope>NUCLEOTIDE SEQUENCE [LARGE SCALE GENOMIC DNA]</scope>
    <source>
        <strain evidence="1 2">99B3</strain>
    </source>
</reference>
<evidence type="ECO:0000313" key="2">
    <source>
        <dbReference type="Proteomes" id="UP000251576"/>
    </source>
</evidence>
<name>A0A330G234_ENTCL</name>
<protein>
    <submittedName>
        <fullName evidence="1">Uncharacterized protein</fullName>
    </submittedName>
</protein>
<dbReference type="EMBL" id="QMDH01000075">
    <property type="protein sequence ID" value="RAZ61888.1"/>
    <property type="molecule type" value="Genomic_DNA"/>
</dbReference>
<dbReference type="AlphaFoldDB" id="A0A330G234"/>
<gene>
    <name evidence="1" type="ORF">DP202_25505</name>
</gene>
<accession>A0A330G234</accession>
<dbReference type="RefSeq" id="WP_112782011.1">
    <property type="nucleotide sequence ID" value="NZ_CABMNQ010000075.1"/>
</dbReference>
<evidence type="ECO:0000313" key="1">
    <source>
        <dbReference type="EMBL" id="RAZ61888.1"/>
    </source>
</evidence>
<comment type="caution">
    <text evidence="1">The sequence shown here is derived from an EMBL/GenBank/DDBJ whole genome shotgun (WGS) entry which is preliminary data.</text>
</comment>
<proteinExistence type="predicted"/>
<organism evidence="1 2">
    <name type="scientific">Enterobacter cloacae</name>
    <dbReference type="NCBI Taxonomy" id="550"/>
    <lineage>
        <taxon>Bacteria</taxon>
        <taxon>Pseudomonadati</taxon>
        <taxon>Pseudomonadota</taxon>
        <taxon>Gammaproteobacteria</taxon>
        <taxon>Enterobacterales</taxon>
        <taxon>Enterobacteriaceae</taxon>
        <taxon>Enterobacter</taxon>
        <taxon>Enterobacter cloacae complex</taxon>
    </lineage>
</organism>